<reference evidence="7 8" key="1">
    <citation type="submission" date="2018-09" db="EMBL/GenBank/DDBJ databases">
        <authorList>
            <consortium name="Pathogen Informatics"/>
        </authorList>
    </citation>
    <scope>NUCLEOTIDE SEQUENCE [LARGE SCALE GENOMIC DNA]</scope>
    <source>
        <strain evidence="7 8">OH-22767</strain>
    </source>
</reference>
<dbReference type="PANTHER" id="PTHR42795:SF1">
    <property type="entry name" value="ALANINE DEHYDROGENASE"/>
    <property type="match status" value="1"/>
</dbReference>
<dbReference type="Pfam" id="PF01262">
    <property type="entry name" value="AlaDh_PNT_C"/>
    <property type="match status" value="1"/>
</dbReference>
<dbReference type="SMART" id="SM01003">
    <property type="entry name" value="AlaDh_PNT_N"/>
    <property type="match status" value="1"/>
</dbReference>
<gene>
    <name evidence="7" type="primary">ald2</name>
    <name evidence="7" type="ORF">SAMEA104719789_00198</name>
</gene>
<evidence type="ECO:0000259" key="6">
    <source>
        <dbReference type="SMART" id="SM01003"/>
    </source>
</evidence>
<evidence type="ECO:0000313" key="8">
    <source>
        <dbReference type="Proteomes" id="UP000262142"/>
    </source>
</evidence>
<dbReference type="PANTHER" id="PTHR42795">
    <property type="entry name" value="ALANINE DEHYDROGENASE"/>
    <property type="match status" value="1"/>
</dbReference>
<dbReference type="SUPFAM" id="SSF52283">
    <property type="entry name" value="Formate/glycerate dehydrogenase catalytic domain-like"/>
    <property type="match status" value="1"/>
</dbReference>
<dbReference type="Gene3D" id="3.40.50.720">
    <property type="entry name" value="NAD(P)-binding Rossmann-like Domain"/>
    <property type="match status" value="2"/>
</dbReference>
<keyword evidence="4" id="KW-0520">NAD</keyword>
<dbReference type="InterPro" id="IPR007698">
    <property type="entry name" value="AlaDH/PNT_NAD(H)-bd"/>
</dbReference>
<evidence type="ECO:0000256" key="4">
    <source>
        <dbReference type="ARBA" id="ARBA00023027"/>
    </source>
</evidence>
<name>A0A383TU69_9FLAO</name>
<sequence length="400" mass="43981">MSKPIFTPFNKEDLLPQEEVLEVALRDGKFSIGLPRETHHQENRICLTPDAVEVLVRHGHQITVESCAGKGVHYTDNQYSEAGAKITYDAKEVFQQHIVLKVLPPTIKEIDFLKPETILISSVLPNTLEKDYFEHLAKKKITALGMEYYEDAHGNLAIKRLEAEISGTSSLLIASELLSTSNGGNGILLGGVTGVRPAEVVILGAGTVGEYAAKAGLGLGASVRVFDGSLTRLRTLQDHLNFRVSTSTLDPKEITKALMRCDVAIGAIWGDCRALSIVTEDMVKKMKPGAVIIDVCIDSGGCFETSEVTTHENPVVVKHEVIHYGVANIPSRFARTASKALSNFFLSYLIQVAKEGGFENLIHHDKGLRKGIYLFKGRHTNKELADWFDLNFTDLNLLML</sequence>
<evidence type="ECO:0000256" key="3">
    <source>
        <dbReference type="ARBA" id="ARBA00023002"/>
    </source>
</evidence>
<keyword evidence="8" id="KW-1185">Reference proteome</keyword>
<dbReference type="OrthoDB" id="9804592at2"/>
<dbReference type="GO" id="GO:0042853">
    <property type="term" value="P:L-alanine catabolic process"/>
    <property type="evidence" value="ECO:0007669"/>
    <property type="project" value="InterPro"/>
</dbReference>
<dbReference type="GO" id="GO:0000286">
    <property type="term" value="F:alanine dehydrogenase activity"/>
    <property type="evidence" value="ECO:0007669"/>
    <property type="project" value="UniProtKB-EC"/>
</dbReference>
<dbReference type="SUPFAM" id="SSF51735">
    <property type="entry name" value="NAD(P)-binding Rossmann-fold domains"/>
    <property type="match status" value="1"/>
</dbReference>
<protein>
    <recommendedName>
        <fullName evidence="2">alanine dehydrogenase</fullName>
        <ecNumber evidence="2">1.4.1.1</ecNumber>
    </recommendedName>
</protein>
<dbReference type="SMART" id="SM01002">
    <property type="entry name" value="AlaDh_PNT_C"/>
    <property type="match status" value="1"/>
</dbReference>
<proteinExistence type="inferred from homology"/>
<keyword evidence="3 7" id="KW-0560">Oxidoreductase</keyword>
<dbReference type="GO" id="GO:0005886">
    <property type="term" value="C:plasma membrane"/>
    <property type="evidence" value="ECO:0007669"/>
    <property type="project" value="TreeGrafter"/>
</dbReference>
<dbReference type="InterPro" id="IPR008143">
    <property type="entry name" value="Ala_DH/PNT_CS2"/>
</dbReference>
<dbReference type="InterPro" id="IPR007886">
    <property type="entry name" value="AlaDH/PNT_N"/>
</dbReference>
<dbReference type="CDD" id="cd05305">
    <property type="entry name" value="L-AlaDH"/>
    <property type="match status" value="1"/>
</dbReference>
<feature type="domain" description="Alanine dehydrogenase/pyridine nucleotide transhydrogenase N-terminal" evidence="6">
    <location>
        <begin position="33"/>
        <end position="166"/>
    </location>
</feature>
<dbReference type="Proteomes" id="UP000262142">
    <property type="component" value="Unassembled WGS sequence"/>
</dbReference>
<dbReference type="PROSITE" id="PS00837">
    <property type="entry name" value="ALADH_PNT_2"/>
    <property type="match status" value="1"/>
</dbReference>
<evidence type="ECO:0000313" key="7">
    <source>
        <dbReference type="EMBL" id="SZD71105.1"/>
    </source>
</evidence>
<dbReference type="EC" id="1.4.1.1" evidence="2"/>
<dbReference type="RefSeq" id="WP_119058781.1">
    <property type="nucleotide sequence ID" value="NZ_OX579588.1"/>
</dbReference>
<dbReference type="AlphaFoldDB" id="A0A383TU69"/>
<evidence type="ECO:0000256" key="2">
    <source>
        <dbReference type="ARBA" id="ARBA00012897"/>
    </source>
</evidence>
<dbReference type="Pfam" id="PF05222">
    <property type="entry name" value="AlaDh_PNT_N"/>
    <property type="match status" value="1"/>
</dbReference>
<accession>A0A383TU69</accession>
<evidence type="ECO:0000259" key="5">
    <source>
        <dbReference type="SMART" id="SM01002"/>
    </source>
</evidence>
<dbReference type="EMBL" id="UNSC01000001">
    <property type="protein sequence ID" value="SZD71105.1"/>
    <property type="molecule type" value="Genomic_DNA"/>
</dbReference>
<organism evidence="7 8">
    <name type="scientific">Candidatus Ornithobacterium hominis</name>
    <dbReference type="NCBI Taxonomy" id="2497989"/>
    <lineage>
        <taxon>Bacteria</taxon>
        <taxon>Pseudomonadati</taxon>
        <taxon>Bacteroidota</taxon>
        <taxon>Flavobacteriia</taxon>
        <taxon>Flavobacteriales</taxon>
        <taxon>Weeksellaceae</taxon>
        <taxon>Ornithobacterium</taxon>
    </lineage>
</organism>
<evidence type="ECO:0000256" key="1">
    <source>
        <dbReference type="ARBA" id="ARBA00005689"/>
    </source>
</evidence>
<feature type="domain" description="Alanine dehydrogenase/pyridine nucleotide transhydrogenase NAD(H)-binding" evidence="5">
    <location>
        <begin position="178"/>
        <end position="325"/>
    </location>
</feature>
<dbReference type="InterPro" id="IPR036291">
    <property type="entry name" value="NAD(P)-bd_dom_sf"/>
</dbReference>
<dbReference type="InterPro" id="IPR008141">
    <property type="entry name" value="Ala_DH"/>
</dbReference>
<comment type="similarity">
    <text evidence="1">Belongs to the AlaDH/PNT family.</text>
</comment>